<dbReference type="GO" id="GO:0008948">
    <property type="term" value="F:oxaloacetate decarboxylase activity"/>
    <property type="evidence" value="ECO:0007669"/>
    <property type="project" value="UniProtKB-EC"/>
</dbReference>
<protein>
    <recommendedName>
        <fullName evidence="7">Putative 4-hydroxy-4-methyl-2-oxoglutarate aldolase</fullName>
        <ecNumber evidence="6">4.1.1.112</ecNumber>
        <ecNumber evidence="5">4.1.3.17</ecNumber>
    </recommendedName>
    <alternativeName>
        <fullName evidence="11">Oxaloacetate decarboxylase</fullName>
    </alternativeName>
    <alternativeName>
        <fullName evidence="9">Regulator of ribonuclease activity homolog</fullName>
    </alternativeName>
    <alternativeName>
        <fullName evidence="10">RraA-like protein</fullName>
    </alternativeName>
</protein>
<dbReference type="PANTHER" id="PTHR33254">
    <property type="entry name" value="4-HYDROXY-4-METHYL-2-OXOGLUTARATE ALDOLASE 3-RELATED"/>
    <property type="match status" value="1"/>
</dbReference>
<proteinExistence type="inferred from homology"/>
<comment type="function">
    <text evidence="8">Catalyzes the aldol cleavage of 4-hydroxy-4-methyl-2-oxoglutarate (HMG) into 2 molecules of pyruvate. Also contains a secondary oxaloacetate (OAA) decarboxylase activity due to the common pyruvate enolate transition state formed following C-C bond cleavage in the retro-aldol and decarboxylation reactions.</text>
</comment>
<keyword evidence="13" id="KW-0460">Magnesium</keyword>
<dbReference type="EMBL" id="WMZU01000001">
    <property type="protein sequence ID" value="MTS25878.1"/>
    <property type="molecule type" value="Genomic_DNA"/>
</dbReference>
<dbReference type="Proteomes" id="UP000472755">
    <property type="component" value="Unassembled WGS sequence"/>
</dbReference>
<dbReference type="EC" id="4.1.1.112" evidence="6"/>
<dbReference type="InterPro" id="IPR005493">
    <property type="entry name" value="RraA/RraA-like"/>
</dbReference>
<evidence type="ECO:0000256" key="12">
    <source>
        <dbReference type="ARBA" id="ARBA00047973"/>
    </source>
</evidence>
<dbReference type="EC" id="4.1.3.17" evidence="5"/>
<gene>
    <name evidence="14" type="ORF">GMD59_01095</name>
</gene>
<reference evidence="14 15" key="1">
    <citation type="journal article" date="2019" name="Nat. Med.">
        <title>A library of human gut bacterial isolates paired with longitudinal multiomics data enables mechanistic microbiome research.</title>
        <authorList>
            <person name="Poyet M."/>
            <person name="Groussin M."/>
            <person name="Gibbons S.M."/>
            <person name="Avila-Pacheco J."/>
            <person name="Jiang X."/>
            <person name="Kearney S.M."/>
            <person name="Perrotta A.R."/>
            <person name="Berdy B."/>
            <person name="Zhao S."/>
            <person name="Lieberman T.D."/>
            <person name="Swanson P.K."/>
            <person name="Smith M."/>
            <person name="Roesemann S."/>
            <person name="Alexander J.E."/>
            <person name="Rich S.A."/>
            <person name="Livny J."/>
            <person name="Vlamakis H."/>
            <person name="Clish C."/>
            <person name="Bullock K."/>
            <person name="Deik A."/>
            <person name="Scott J."/>
            <person name="Pierce K.A."/>
            <person name="Xavier R.J."/>
            <person name="Alm E.J."/>
        </authorList>
    </citation>
    <scope>NUCLEOTIDE SEQUENCE [LARGE SCALE GENOMIC DNA]</scope>
    <source>
        <strain evidence="14 15">BIOML-A4</strain>
    </source>
</reference>
<comment type="catalytic activity">
    <reaction evidence="1">
        <text>4-hydroxy-4-methyl-2-oxoglutarate = 2 pyruvate</text>
        <dbReference type="Rhea" id="RHEA:22748"/>
        <dbReference type="ChEBI" id="CHEBI:15361"/>
        <dbReference type="ChEBI" id="CHEBI:58276"/>
        <dbReference type="EC" id="4.1.3.17"/>
    </reaction>
</comment>
<comment type="catalytic activity">
    <reaction evidence="12">
        <text>oxaloacetate + H(+) = pyruvate + CO2</text>
        <dbReference type="Rhea" id="RHEA:15641"/>
        <dbReference type="ChEBI" id="CHEBI:15361"/>
        <dbReference type="ChEBI" id="CHEBI:15378"/>
        <dbReference type="ChEBI" id="CHEBI:16452"/>
        <dbReference type="ChEBI" id="CHEBI:16526"/>
        <dbReference type="EC" id="4.1.1.112"/>
    </reaction>
</comment>
<comment type="cofactor">
    <cofactor evidence="2">
        <name>a divalent metal cation</name>
        <dbReference type="ChEBI" id="CHEBI:60240"/>
    </cofactor>
</comment>
<evidence type="ECO:0000256" key="3">
    <source>
        <dbReference type="ARBA" id="ARBA00008621"/>
    </source>
</evidence>
<evidence type="ECO:0000256" key="2">
    <source>
        <dbReference type="ARBA" id="ARBA00001968"/>
    </source>
</evidence>
<evidence type="ECO:0000256" key="5">
    <source>
        <dbReference type="ARBA" id="ARBA00012213"/>
    </source>
</evidence>
<organism evidence="14 15">
    <name type="scientific">Ruthenibacterium lactatiformans</name>
    <dbReference type="NCBI Taxonomy" id="1550024"/>
    <lineage>
        <taxon>Bacteria</taxon>
        <taxon>Bacillati</taxon>
        <taxon>Bacillota</taxon>
        <taxon>Clostridia</taxon>
        <taxon>Eubacteriales</taxon>
        <taxon>Oscillospiraceae</taxon>
        <taxon>Ruthenibacterium</taxon>
    </lineage>
</organism>
<comment type="similarity">
    <text evidence="3">Belongs to the class II aldolase/RraA-like family.</text>
</comment>
<accession>A0A6L6LNB7</accession>
<dbReference type="GO" id="GO:0046872">
    <property type="term" value="F:metal ion binding"/>
    <property type="evidence" value="ECO:0007669"/>
    <property type="project" value="UniProtKB-KW"/>
</dbReference>
<dbReference type="CDD" id="cd16841">
    <property type="entry name" value="RraA_family"/>
    <property type="match status" value="1"/>
</dbReference>
<evidence type="ECO:0000256" key="10">
    <source>
        <dbReference type="ARBA" id="ARBA00030169"/>
    </source>
</evidence>
<comment type="caution">
    <text evidence="14">The sequence shown here is derived from an EMBL/GenBank/DDBJ whole genome shotgun (WGS) entry which is preliminary data.</text>
</comment>
<dbReference type="GO" id="GO:0047443">
    <property type="term" value="F:4-hydroxy-4-methyl-2-oxoglutarate aldolase activity"/>
    <property type="evidence" value="ECO:0007669"/>
    <property type="project" value="UniProtKB-EC"/>
</dbReference>
<evidence type="ECO:0000256" key="6">
    <source>
        <dbReference type="ARBA" id="ARBA00012947"/>
    </source>
</evidence>
<evidence type="ECO:0000256" key="9">
    <source>
        <dbReference type="ARBA" id="ARBA00029596"/>
    </source>
</evidence>
<dbReference type="Gene3D" id="3.50.30.40">
    <property type="entry name" value="Ribonuclease E inhibitor RraA/RraA-like"/>
    <property type="match status" value="1"/>
</dbReference>
<feature type="binding site" evidence="13">
    <location>
        <begin position="99"/>
        <end position="102"/>
    </location>
    <ligand>
        <name>substrate</name>
    </ligand>
</feature>
<dbReference type="PANTHER" id="PTHR33254:SF4">
    <property type="entry name" value="4-HYDROXY-4-METHYL-2-OXOGLUTARATE ALDOLASE 3-RELATED"/>
    <property type="match status" value="1"/>
</dbReference>
<dbReference type="Pfam" id="PF03737">
    <property type="entry name" value="RraA-like"/>
    <property type="match status" value="1"/>
</dbReference>
<feature type="binding site" evidence="13">
    <location>
        <position position="121"/>
    </location>
    <ligand>
        <name>substrate</name>
    </ligand>
</feature>
<evidence type="ECO:0000256" key="7">
    <source>
        <dbReference type="ARBA" id="ARBA00016549"/>
    </source>
</evidence>
<dbReference type="SUPFAM" id="SSF89562">
    <property type="entry name" value="RraA-like"/>
    <property type="match status" value="1"/>
</dbReference>
<evidence type="ECO:0000256" key="11">
    <source>
        <dbReference type="ARBA" id="ARBA00032305"/>
    </source>
</evidence>
<comment type="cofactor">
    <cofactor evidence="13">
        <name>Mg(2+)</name>
        <dbReference type="ChEBI" id="CHEBI:18420"/>
    </cofactor>
</comment>
<dbReference type="RefSeq" id="WP_172725852.1">
    <property type="nucleotide sequence ID" value="NZ_WMZN01000001.1"/>
</dbReference>
<comment type="subunit">
    <text evidence="4">Homotrimer.</text>
</comment>
<dbReference type="AlphaFoldDB" id="A0A6L6LNB7"/>
<keyword evidence="13" id="KW-0479">Metal-binding</keyword>
<evidence type="ECO:0000256" key="8">
    <source>
        <dbReference type="ARBA" id="ARBA00025046"/>
    </source>
</evidence>
<dbReference type="InterPro" id="IPR036704">
    <property type="entry name" value="RraA/RraA-like_sf"/>
</dbReference>
<evidence type="ECO:0000313" key="14">
    <source>
        <dbReference type="EMBL" id="MTS25878.1"/>
    </source>
</evidence>
<evidence type="ECO:0000256" key="1">
    <source>
        <dbReference type="ARBA" id="ARBA00001342"/>
    </source>
</evidence>
<evidence type="ECO:0000256" key="4">
    <source>
        <dbReference type="ARBA" id="ARBA00011233"/>
    </source>
</evidence>
<sequence>MKKIICPRPDIDEGLVRPFREMENVLSLSCVVGDAMERCNVMHPDIKPRAADKKIIGPAITVKLTAGDIVDCLAVYQVARPGDVIVIDAFGETETSIWGGLMSGLAHNGGIAGAVIDGSCRDTDEARLLGFPISAKSVGPRASHTAYSGRQEPIEINVPVVCGGVLVRPGDLVIADEIGVAVVPCDRLAEVYKLAREQADREEETRRAILTGATVEDLLARFGRI</sequence>
<evidence type="ECO:0000256" key="13">
    <source>
        <dbReference type="PIRSR" id="PIRSR605493-1"/>
    </source>
</evidence>
<feature type="binding site" evidence="13">
    <location>
        <position position="122"/>
    </location>
    <ligand>
        <name>Mg(2+)</name>
        <dbReference type="ChEBI" id="CHEBI:18420"/>
    </ligand>
</feature>
<name>A0A6L6LNB7_9FIRM</name>
<evidence type="ECO:0000313" key="15">
    <source>
        <dbReference type="Proteomes" id="UP000472755"/>
    </source>
</evidence>